<evidence type="ECO:0000259" key="7">
    <source>
        <dbReference type="PROSITE" id="PS50940"/>
    </source>
</evidence>
<feature type="domain" description="Chitin-binding type-2" evidence="7">
    <location>
        <begin position="39"/>
        <end position="100"/>
    </location>
</feature>
<dbReference type="SUPFAM" id="SSF57625">
    <property type="entry name" value="Invertebrate chitin-binding proteins"/>
    <property type="match status" value="4"/>
</dbReference>
<evidence type="ECO:0000256" key="5">
    <source>
        <dbReference type="ARBA" id="ARBA00023180"/>
    </source>
</evidence>
<evidence type="ECO:0000256" key="6">
    <source>
        <dbReference type="SAM" id="SignalP"/>
    </source>
</evidence>
<gene>
    <name evidence="8" type="ORF">NQ318_005853</name>
</gene>
<dbReference type="Gene3D" id="2.170.140.10">
    <property type="entry name" value="Chitin binding domain"/>
    <property type="match status" value="4"/>
</dbReference>
<dbReference type="PANTHER" id="PTHR23301:SF0">
    <property type="entry name" value="CHITIN-BINDING TYPE-2 DOMAIN-CONTAINING PROTEIN-RELATED"/>
    <property type="match status" value="1"/>
</dbReference>
<protein>
    <recommendedName>
        <fullName evidence="7">Chitin-binding type-2 domain-containing protein</fullName>
    </recommendedName>
</protein>
<organism evidence="8 9">
    <name type="scientific">Aromia moschata</name>
    <dbReference type="NCBI Taxonomy" id="1265417"/>
    <lineage>
        <taxon>Eukaryota</taxon>
        <taxon>Metazoa</taxon>
        <taxon>Ecdysozoa</taxon>
        <taxon>Arthropoda</taxon>
        <taxon>Hexapoda</taxon>
        <taxon>Insecta</taxon>
        <taxon>Pterygota</taxon>
        <taxon>Neoptera</taxon>
        <taxon>Endopterygota</taxon>
        <taxon>Coleoptera</taxon>
        <taxon>Polyphaga</taxon>
        <taxon>Cucujiformia</taxon>
        <taxon>Chrysomeloidea</taxon>
        <taxon>Cerambycidae</taxon>
        <taxon>Cerambycinae</taxon>
        <taxon>Callichromatini</taxon>
        <taxon>Aromia</taxon>
    </lineage>
</organism>
<feature type="signal peptide" evidence="6">
    <location>
        <begin position="1"/>
        <end position="20"/>
    </location>
</feature>
<comment type="caution">
    <text evidence="8">The sequence shown here is derived from an EMBL/GenBank/DDBJ whole genome shotgun (WGS) entry which is preliminary data.</text>
</comment>
<keyword evidence="1" id="KW-0147">Chitin-binding</keyword>
<accession>A0AAV8YT74</accession>
<evidence type="ECO:0000313" key="8">
    <source>
        <dbReference type="EMBL" id="KAJ8954257.1"/>
    </source>
</evidence>
<sequence>MKSTVYIAISFCVLVCGTDAVPSVFEKTWRILRTNGATESKCPPQAAEHPHSTNIPHETDCERFYICQKGKRIPMTCPSPFEFNAKTEACDWPQHANCALKKKTVADFQTTTTQTTPVGKRKLECAEEDRHTAHETNCDEYYRCVYGSKVLKVCPDNMAFDVASGYCDFTYNVDCGDRTLSRAEKKRHAQLDFLDDYSEGGDGNKETRNNEDYTYYDDFLNEDFDESPVGGEQISHECPEITDFYDEPRLLPHETNCNAYYRCSGGRKQLMMCPGVFQFDSKLSVCDWPRNVRCDKRKDARTTTTSRPPTGCPKTRCQDSTVYLPDPEDINRFVRCVNGKEIRESCPKGLVFDVVRRVCNWPQLAETVLKY</sequence>
<feature type="domain" description="Chitin-binding type-2" evidence="7">
    <location>
        <begin position="122"/>
        <end position="177"/>
    </location>
</feature>
<feature type="domain" description="Chitin-binding type-2" evidence="7">
    <location>
        <begin position="314"/>
        <end position="369"/>
    </location>
</feature>
<name>A0AAV8YT74_9CUCU</name>
<reference evidence="8" key="1">
    <citation type="journal article" date="2023" name="Insect Mol. Biol.">
        <title>Genome sequencing provides insights into the evolution of gene families encoding plant cell wall-degrading enzymes in longhorned beetles.</title>
        <authorList>
            <person name="Shin N.R."/>
            <person name="Okamura Y."/>
            <person name="Kirsch R."/>
            <person name="Pauchet Y."/>
        </authorList>
    </citation>
    <scope>NUCLEOTIDE SEQUENCE</scope>
    <source>
        <strain evidence="8">AMC_N1</strain>
    </source>
</reference>
<keyword evidence="3" id="KW-0677">Repeat</keyword>
<dbReference type="GO" id="GO:0008061">
    <property type="term" value="F:chitin binding"/>
    <property type="evidence" value="ECO:0007669"/>
    <property type="project" value="UniProtKB-KW"/>
</dbReference>
<dbReference type="PANTHER" id="PTHR23301">
    <property type="entry name" value="CHITIN BINDING PERITROPHIN-A"/>
    <property type="match status" value="1"/>
</dbReference>
<dbReference type="PROSITE" id="PS50940">
    <property type="entry name" value="CHIT_BIND_II"/>
    <property type="match status" value="4"/>
</dbReference>
<keyword evidence="5" id="KW-0325">Glycoprotein</keyword>
<keyword evidence="2 6" id="KW-0732">Signal</keyword>
<dbReference type="InterPro" id="IPR036508">
    <property type="entry name" value="Chitin-bd_dom_sf"/>
</dbReference>
<keyword evidence="9" id="KW-1185">Reference proteome</keyword>
<dbReference type="InterPro" id="IPR051940">
    <property type="entry name" value="Chitin_bind-dev_reg"/>
</dbReference>
<feature type="domain" description="Chitin-binding type-2" evidence="7">
    <location>
        <begin position="235"/>
        <end position="296"/>
    </location>
</feature>
<keyword evidence="4" id="KW-1015">Disulfide bond</keyword>
<feature type="chain" id="PRO_5043575009" description="Chitin-binding type-2 domain-containing protein" evidence="6">
    <location>
        <begin position="21"/>
        <end position="371"/>
    </location>
</feature>
<evidence type="ECO:0000256" key="3">
    <source>
        <dbReference type="ARBA" id="ARBA00022737"/>
    </source>
</evidence>
<dbReference type="GO" id="GO:0005576">
    <property type="term" value="C:extracellular region"/>
    <property type="evidence" value="ECO:0007669"/>
    <property type="project" value="InterPro"/>
</dbReference>
<proteinExistence type="predicted"/>
<dbReference type="AlphaFoldDB" id="A0AAV8YT74"/>
<dbReference type="EMBL" id="JAPWTK010000050">
    <property type="protein sequence ID" value="KAJ8954257.1"/>
    <property type="molecule type" value="Genomic_DNA"/>
</dbReference>
<evidence type="ECO:0000313" key="9">
    <source>
        <dbReference type="Proteomes" id="UP001162162"/>
    </source>
</evidence>
<dbReference type="Pfam" id="PF01607">
    <property type="entry name" value="CBM_14"/>
    <property type="match status" value="4"/>
</dbReference>
<evidence type="ECO:0000256" key="1">
    <source>
        <dbReference type="ARBA" id="ARBA00022669"/>
    </source>
</evidence>
<evidence type="ECO:0000256" key="2">
    <source>
        <dbReference type="ARBA" id="ARBA00022729"/>
    </source>
</evidence>
<dbReference type="InterPro" id="IPR002557">
    <property type="entry name" value="Chitin-bd_dom"/>
</dbReference>
<evidence type="ECO:0000256" key="4">
    <source>
        <dbReference type="ARBA" id="ARBA00023157"/>
    </source>
</evidence>
<dbReference type="Proteomes" id="UP001162162">
    <property type="component" value="Unassembled WGS sequence"/>
</dbReference>
<dbReference type="SMART" id="SM00494">
    <property type="entry name" value="ChtBD2"/>
    <property type="match status" value="4"/>
</dbReference>